<reference evidence="5" key="1">
    <citation type="submission" date="2010-10" db="EMBL/GenBank/DDBJ databases">
        <authorList>
            <consortium name="US DOE Joint Genome Institute (JGI-PGF)"/>
            <person name="Lucas S."/>
            <person name="Copeland A."/>
            <person name="Lapidus A."/>
            <person name="Bruce D."/>
            <person name="Goodwin L."/>
            <person name="Pitluck S."/>
            <person name="Kyrpides N."/>
            <person name="Mavromatis K."/>
            <person name="Detter J.C."/>
            <person name="Han C."/>
            <person name="Land M."/>
            <person name="Hauser L."/>
            <person name="Markowitz V."/>
            <person name="Cheng J.-F."/>
            <person name="Hugenholtz P."/>
            <person name="Woyke T."/>
            <person name="Wu D."/>
            <person name="Pukall R."/>
            <person name="Wahrenburg C."/>
            <person name="Brambilla E."/>
            <person name="Klenk H.-P."/>
            <person name="Eisen J.A."/>
        </authorList>
    </citation>
    <scope>NUCLEOTIDE SEQUENCE [LARGE SCALE GENOMIC DNA]</scope>
    <source>
        <strain evidence="5">DSM 13965</strain>
    </source>
</reference>
<keyword evidence="2" id="KW-0521">NADP</keyword>
<dbReference type="Gene3D" id="3.40.430.10">
    <property type="entry name" value="Dihydrofolate Reductase, subunit A"/>
    <property type="match status" value="1"/>
</dbReference>
<evidence type="ECO:0000313" key="6">
    <source>
        <dbReference type="Proteomes" id="UP000005710"/>
    </source>
</evidence>
<keyword evidence="6" id="KW-1185">Reference proteome</keyword>
<dbReference type="InterPro" id="IPR002734">
    <property type="entry name" value="RibDG_C"/>
</dbReference>
<dbReference type="AlphaFoldDB" id="K6NZU4"/>
<dbReference type="Pfam" id="PF01872">
    <property type="entry name" value="RibD_C"/>
    <property type="match status" value="1"/>
</dbReference>
<keyword evidence="3" id="KW-0560">Oxidoreductase</keyword>
<sequence length="255" mass="28079">MTPVQQLFPEARPWPDPLTIYDDLDLPAGPPHRPYVLVNMVSTVDGKVTMGRGAVQEPIGSKVDHGLMARLRAPVDAVLRGAGTVRAYDVPPRVPAEYAERRQARGLPPQPLPVVITGSCDLPLDARFFREAPRRPLVLTRRAAPADKVEAVRQVADVAFAGEEQVEMRAALALLRERYGIQRLLSEGGPTVNFAMLEAGVVDELFWTVAPKIAGYAEDKTMVMGPRALDPLVRLSLASAFFHEGELYLRYHVLD</sequence>
<organism evidence="5 6">
    <name type="scientific">Thermaerobacter subterraneus DSM 13965</name>
    <dbReference type="NCBI Taxonomy" id="867903"/>
    <lineage>
        <taxon>Bacteria</taxon>
        <taxon>Bacillati</taxon>
        <taxon>Bacillota</taxon>
        <taxon>Clostridia</taxon>
        <taxon>Eubacteriales</taxon>
        <taxon>Clostridiales Family XVII. Incertae Sedis</taxon>
        <taxon>Thermaerobacter</taxon>
    </lineage>
</organism>
<evidence type="ECO:0000259" key="4">
    <source>
        <dbReference type="Pfam" id="PF01872"/>
    </source>
</evidence>
<dbReference type="SUPFAM" id="SSF53597">
    <property type="entry name" value="Dihydrofolate reductase-like"/>
    <property type="match status" value="1"/>
</dbReference>
<dbReference type="HOGENOM" id="CLU_036590_7_0_9"/>
<reference evidence="5" key="2">
    <citation type="submission" date="2012-10" db="EMBL/GenBank/DDBJ databases">
        <title>Improved high-quality draft of Thermaerobacter subterraneus C21, DSM 13965.</title>
        <authorList>
            <consortium name="DOE Joint Genome Institute"/>
            <person name="Eisen J."/>
            <person name="Huntemann M."/>
            <person name="Wei C.-L."/>
            <person name="Han J."/>
            <person name="Detter J.C."/>
            <person name="Han C."/>
            <person name="Tapia R."/>
            <person name="Chen A."/>
            <person name="Kyrpides N."/>
            <person name="Mavromatis K."/>
            <person name="Markowitz V."/>
            <person name="Szeto E."/>
            <person name="Ivanova N."/>
            <person name="Mikhailova N."/>
            <person name="Ovchinnikova G."/>
            <person name="Pagani I."/>
            <person name="Pati A."/>
            <person name="Goodwin L."/>
            <person name="Nordberg H.P."/>
            <person name="Cantor M.N."/>
            <person name="Hua S.X."/>
            <person name="Woyke T."/>
            <person name="Eisen J."/>
            <person name="Klenk H.-P."/>
        </authorList>
    </citation>
    <scope>NUCLEOTIDE SEQUENCE [LARGE SCALE GENOMIC DNA]</scope>
    <source>
        <strain evidence="5">DSM 13965</strain>
    </source>
</reference>
<dbReference type="eggNOG" id="COG1985">
    <property type="taxonomic scope" value="Bacteria"/>
</dbReference>
<dbReference type="PANTHER" id="PTHR38011:SF7">
    <property type="entry name" value="2,5-DIAMINO-6-RIBOSYLAMINO-4(3H)-PYRIMIDINONE 5'-PHOSPHATE REDUCTASE"/>
    <property type="match status" value="1"/>
</dbReference>
<dbReference type="Proteomes" id="UP000005710">
    <property type="component" value="Unassembled WGS sequence"/>
</dbReference>
<protein>
    <submittedName>
        <fullName evidence="5">Pyrimidine reductase, riboflavin biosynthesis</fullName>
    </submittedName>
</protein>
<dbReference type="EMBL" id="AENY02000003">
    <property type="protein sequence ID" value="EKP94395.1"/>
    <property type="molecule type" value="Genomic_DNA"/>
</dbReference>
<evidence type="ECO:0000313" key="5">
    <source>
        <dbReference type="EMBL" id="EKP94395.1"/>
    </source>
</evidence>
<comment type="caution">
    <text evidence="5">The sequence shown here is derived from an EMBL/GenBank/DDBJ whole genome shotgun (WGS) entry which is preliminary data.</text>
</comment>
<name>K6NZU4_9FIRM</name>
<evidence type="ECO:0000256" key="3">
    <source>
        <dbReference type="ARBA" id="ARBA00023002"/>
    </source>
</evidence>
<dbReference type="GO" id="GO:0008703">
    <property type="term" value="F:5-amino-6-(5-phosphoribosylamino)uracil reductase activity"/>
    <property type="evidence" value="ECO:0007669"/>
    <property type="project" value="InterPro"/>
</dbReference>
<dbReference type="InterPro" id="IPR050765">
    <property type="entry name" value="Riboflavin_Biosynth_HTPR"/>
</dbReference>
<dbReference type="GO" id="GO:0009231">
    <property type="term" value="P:riboflavin biosynthetic process"/>
    <property type="evidence" value="ECO:0007669"/>
    <property type="project" value="InterPro"/>
</dbReference>
<proteinExistence type="predicted"/>
<accession>K6NZU4</accession>
<comment type="pathway">
    <text evidence="1">Cofactor biosynthesis; riboflavin biosynthesis.</text>
</comment>
<gene>
    <name evidence="5" type="ORF">ThesuDRAFT_02128</name>
</gene>
<dbReference type="PANTHER" id="PTHR38011">
    <property type="entry name" value="DIHYDROFOLATE REDUCTASE FAMILY PROTEIN (AFU_ORTHOLOGUE AFUA_8G06820)"/>
    <property type="match status" value="1"/>
</dbReference>
<evidence type="ECO:0000256" key="2">
    <source>
        <dbReference type="ARBA" id="ARBA00022857"/>
    </source>
</evidence>
<feature type="domain" description="Bacterial bifunctional deaminase-reductase C-terminal" evidence="4">
    <location>
        <begin position="34"/>
        <end position="238"/>
    </location>
</feature>
<evidence type="ECO:0000256" key="1">
    <source>
        <dbReference type="ARBA" id="ARBA00005104"/>
    </source>
</evidence>
<dbReference type="InterPro" id="IPR024072">
    <property type="entry name" value="DHFR-like_dom_sf"/>
</dbReference>
<dbReference type="STRING" id="867903.ThesuDRAFT_02128"/>